<keyword evidence="1" id="KW-1133">Transmembrane helix</keyword>
<organism evidence="4 6">
    <name type="scientific">Vanilla planifolia</name>
    <name type="common">Vanilla</name>
    <dbReference type="NCBI Taxonomy" id="51239"/>
    <lineage>
        <taxon>Eukaryota</taxon>
        <taxon>Viridiplantae</taxon>
        <taxon>Streptophyta</taxon>
        <taxon>Embryophyta</taxon>
        <taxon>Tracheophyta</taxon>
        <taxon>Spermatophyta</taxon>
        <taxon>Magnoliopsida</taxon>
        <taxon>Liliopsida</taxon>
        <taxon>Asparagales</taxon>
        <taxon>Orchidaceae</taxon>
        <taxon>Vanilloideae</taxon>
        <taxon>Vanilleae</taxon>
        <taxon>Vanilla</taxon>
    </lineage>
</organism>
<gene>
    <name evidence="4" type="ORF">HPP92_025897</name>
    <name evidence="3" type="ORF">HPP92_026195</name>
</gene>
<keyword evidence="5" id="KW-1185">Reference proteome</keyword>
<feature type="domain" description="DUF7796" evidence="2">
    <location>
        <begin position="114"/>
        <end position="456"/>
    </location>
</feature>
<proteinExistence type="predicted"/>
<evidence type="ECO:0000313" key="3">
    <source>
        <dbReference type="EMBL" id="KAG0452002.1"/>
    </source>
</evidence>
<evidence type="ECO:0000256" key="1">
    <source>
        <dbReference type="SAM" id="Phobius"/>
    </source>
</evidence>
<dbReference type="EMBL" id="JADCNL010000035">
    <property type="protein sequence ID" value="KAG0452002.1"/>
    <property type="molecule type" value="Genomic_DNA"/>
</dbReference>
<evidence type="ECO:0000313" key="4">
    <source>
        <dbReference type="EMBL" id="KAG0452026.1"/>
    </source>
</evidence>
<dbReference type="AlphaFoldDB" id="A0A835PH20"/>
<evidence type="ECO:0000313" key="6">
    <source>
        <dbReference type="Proteomes" id="UP000639772"/>
    </source>
</evidence>
<keyword evidence="1" id="KW-0812">Transmembrane</keyword>
<comment type="caution">
    <text evidence="4">The sequence shown here is derived from an EMBL/GenBank/DDBJ whole genome shotgun (WGS) entry which is preliminary data.</text>
</comment>
<keyword evidence="1" id="KW-0472">Membrane</keyword>
<protein>
    <recommendedName>
        <fullName evidence="2">DUF7796 domain-containing protein</fullName>
    </recommendedName>
</protein>
<reference evidence="5 6" key="1">
    <citation type="journal article" date="2020" name="Nat. Food">
        <title>A phased Vanilla planifolia genome enables genetic improvement of flavour and production.</title>
        <authorList>
            <person name="Hasing T."/>
            <person name="Tang H."/>
            <person name="Brym M."/>
            <person name="Khazi F."/>
            <person name="Huang T."/>
            <person name="Chambers A.H."/>
        </authorList>
    </citation>
    <scope>NUCLEOTIDE SEQUENCE [LARGE SCALE GENOMIC DNA]</scope>
    <source>
        <tissue evidence="4">Leaf</tissue>
    </source>
</reference>
<sequence length="468" mass="52034">MKTTGVQNDAAYRASASTYSSKTGEAARRSRKIDKCQILLVTLSPLLILFFLAAYNYGVDPFLPFSSSRSLGFFHRGPDDAPLLPVQDGNVGLQPSSHCTSMKNEKGEKWCSLDRSRIAICLVGGARRFELTGPSITENLLKQYPNADLFLHAPLDADAYKFFILKDAPRIAAVRIFKPMPIKETDAQLRVLSSIGSPNGIQGLLQYFHLVEGCLSLIVEHENRHNFTYEWIVRTRVDGYWSGPLEPDVFQPSAYVVPSGSRFSGLNDRFGVGNRANSIAALSRLSLIPALYAAGYHRLNSESAFKAQLNVSQVTAWERPLPFCVLSDRRYEYPPARYGVPVASIGSSGPLSGAKCRPCLPVCVGSCVEELANGKDKGWSWGDWKKGSLELCNAKDGWENGWEGIFDMFAGKEAVEFRRRVVAIDRVGCEREFDVMRRHAERWAAPPPEEICRLRLNLSNSTTKKVLN</sequence>
<accession>A0A835PH20</accession>
<dbReference type="Proteomes" id="UP000639772">
    <property type="component" value="Unassembled WGS sequence"/>
</dbReference>
<dbReference type="OrthoDB" id="2016723at2759"/>
<evidence type="ECO:0000313" key="5">
    <source>
        <dbReference type="Proteomes" id="UP000636800"/>
    </source>
</evidence>
<feature type="transmembrane region" description="Helical" evidence="1">
    <location>
        <begin position="38"/>
        <end position="58"/>
    </location>
</feature>
<evidence type="ECO:0000259" key="2">
    <source>
        <dbReference type="Pfam" id="PF25072"/>
    </source>
</evidence>
<dbReference type="PANTHER" id="PTHR35112:SF1">
    <property type="entry name" value="RING_FYVE_PHD ZINC FINGER SUPERFAMILY PROTEIN"/>
    <property type="match status" value="1"/>
</dbReference>
<name>A0A835PH20_VANPL</name>
<dbReference type="PANTHER" id="PTHR35112">
    <property type="entry name" value="OS08G0360500 PROTEIN"/>
    <property type="match status" value="1"/>
</dbReference>
<dbReference type="Pfam" id="PF25072">
    <property type="entry name" value="DUF7796"/>
    <property type="match status" value="1"/>
</dbReference>
<dbReference type="EMBL" id="JADCNM010000033">
    <property type="protein sequence ID" value="KAG0452026.1"/>
    <property type="molecule type" value="Genomic_DNA"/>
</dbReference>
<dbReference type="InterPro" id="IPR056698">
    <property type="entry name" value="DUF7796"/>
</dbReference>
<dbReference type="Proteomes" id="UP000636800">
    <property type="component" value="Unassembled WGS sequence"/>
</dbReference>